<name>A0A413TYX8_9FIRM</name>
<keyword evidence="5 7" id="KW-1133">Transmembrane helix</keyword>
<evidence type="ECO:0000256" key="7">
    <source>
        <dbReference type="RuleBase" id="RU363032"/>
    </source>
</evidence>
<organism evidence="9 10">
    <name type="scientific">Agathobacter rectalis</name>
    <dbReference type="NCBI Taxonomy" id="39491"/>
    <lineage>
        <taxon>Bacteria</taxon>
        <taxon>Bacillati</taxon>
        <taxon>Bacillota</taxon>
        <taxon>Clostridia</taxon>
        <taxon>Lachnospirales</taxon>
        <taxon>Lachnospiraceae</taxon>
        <taxon>Agathobacter</taxon>
    </lineage>
</organism>
<dbReference type="CDD" id="cd06261">
    <property type="entry name" value="TM_PBP2"/>
    <property type="match status" value="1"/>
</dbReference>
<dbReference type="InterPro" id="IPR000515">
    <property type="entry name" value="MetI-like"/>
</dbReference>
<feature type="transmembrane region" description="Helical" evidence="7">
    <location>
        <begin position="12"/>
        <end position="34"/>
    </location>
</feature>
<evidence type="ECO:0000256" key="1">
    <source>
        <dbReference type="ARBA" id="ARBA00004651"/>
    </source>
</evidence>
<protein>
    <submittedName>
        <fullName evidence="9">Carbohydrate ABC transporter permease</fullName>
    </submittedName>
</protein>
<accession>A0A413TYX8</accession>
<dbReference type="Pfam" id="PF00528">
    <property type="entry name" value="BPD_transp_1"/>
    <property type="match status" value="1"/>
</dbReference>
<keyword evidence="3" id="KW-1003">Cell membrane</keyword>
<feature type="transmembrane region" description="Helical" evidence="7">
    <location>
        <begin position="241"/>
        <end position="260"/>
    </location>
</feature>
<comment type="similarity">
    <text evidence="7">Belongs to the binding-protein-dependent transport system permease family.</text>
</comment>
<evidence type="ECO:0000256" key="5">
    <source>
        <dbReference type="ARBA" id="ARBA00022989"/>
    </source>
</evidence>
<dbReference type="InterPro" id="IPR035906">
    <property type="entry name" value="MetI-like_sf"/>
</dbReference>
<feature type="transmembrane region" description="Helical" evidence="7">
    <location>
        <begin position="73"/>
        <end position="95"/>
    </location>
</feature>
<dbReference type="PROSITE" id="PS50928">
    <property type="entry name" value="ABC_TM1"/>
    <property type="match status" value="1"/>
</dbReference>
<dbReference type="PANTHER" id="PTHR32243:SF24">
    <property type="entry name" value="DIACETYLCHITOBIOSE UPTAKE SYSTEM PERMEASE PROTEIN NGCG"/>
    <property type="match status" value="1"/>
</dbReference>
<comment type="subcellular location">
    <subcellularLocation>
        <location evidence="1 7">Cell membrane</location>
        <topology evidence="1 7">Multi-pass membrane protein</topology>
    </subcellularLocation>
</comment>
<proteinExistence type="inferred from homology"/>
<dbReference type="EMBL" id="QSFZ01000015">
    <property type="protein sequence ID" value="RHA90128.1"/>
    <property type="molecule type" value="Genomic_DNA"/>
</dbReference>
<dbReference type="Proteomes" id="UP000286220">
    <property type="component" value="Unassembled WGS sequence"/>
</dbReference>
<dbReference type="PANTHER" id="PTHR32243">
    <property type="entry name" value="MALTOSE TRANSPORT SYSTEM PERMEASE-RELATED"/>
    <property type="match status" value="1"/>
</dbReference>
<evidence type="ECO:0000313" key="10">
    <source>
        <dbReference type="Proteomes" id="UP000286220"/>
    </source>
</evidence>
<sequence>MKEEKKESRWKGLIMLVLGFIFMLPVLLIVMNSFKTGKEILTNFVSFPTSLYLDNFTRAMKTMRYASSFMNSAIITILTVIISLTVSFLAAYGILHLKGKLSSGFYIFFILGQVIPFHAVMIAITIMAKTLHLNNSLLGLALMYGGLNCGFGIMTYMGFLKSVPTELEEAAMIDGCGAYRSMMQIVFPLLKPATVTLGVLYFLWCWNDFVFPNIMLGKEELRTITMNLYVFRSSTNTEWDLFIAGLTVSLIPIVIIYILAQKHITSGLTTGAVK</sequence>
<dbReference type="RefSeq" id="WP_118332800.1">
    <property type="nucleotide sequence ID" value="NZ_JAQESI010000025.1"/>
</dbReference>
<evidence type="ECO:0000256" key="6">
    <source>
        <dbReference type="ARBA" id="ARBA00023136"/>
    </source>
</evidence>
<evidence type="ECO:0000256" key="2">
    <source>
        <dbReference type="ARBA" id="ARBA00022448"/>
    </source>
</evidence>
<keyword evidence="4 7" id="KW-0812">Transmembrane</keyword>
<keyword evidence="2 7" id="KW-0813">Transport</keyword>
<reference evidence="9 10" key="1">
    <citation type="submission" date="2018-08" db="EMBL/GenBank/DDBJ databases">
        <title>A genome reference for cultivated species of the human gut microbiota.</title>
        <authorList>
            <person name="Zou Y."/>
            <person name="Xue W."/>
            <person name="Luo G."/>
        </authorList>
    </citation>
    <scope>NUCLEOTIDE SEQUENCE [LARGE SCALE GENOMIC DNA]</scope>
    <source>
        <strain evidence="9 10">AM42-17AT</strain>
    </source>
</reference>
<keyword evidence="6 7" id="KW-0472">Membrane</keyword>
<dbReference type="SUPFAM" id="SSF161098">
    <property type="entry name" value="MetI-like"/>
    <property type="match status" value="1"/>
</dbReference>
<dbReference type="InterPro" id="IPR050901">
    <property type="entry name" value="BP-dep_ABC_trans_perm"/>
</dbReference>
<dbReference type="Gene3D" id="1.10.3720.10">
    <property type="entry name" value="MetI-like"/>
    <property type="match status" value="1"/>
</dbReference>
<evidence type="ECO:0000259" key="8">
    <source>
        <dbReference type="PROSITE" id="PS50928"/>
    </source>
</evidence>
<feature type="transmembrane region" description="Helical" evidence="7">
    <location>
        <begin position="181"/>
        <end position="204"/>
    </location>
</feature>
<dbReference type="GO" id="GO:0005886">
    <property type="term" value="C:plasma membrane"/>
    <property type="evidence" value="ECO:0007669"/>
    <property type="project" value="UniProtKB-SubCell"/>
</dbReference>
<gene>
    <name evidence="9" type="ORF">DW912_12930</name>
</gene>
<feature type="transmembrane region" description="Helical" evidence="7">
    <location>
        <begin position="107"/>
        <end position="128"/>
    </location>
</feature>
<dbReference type="GO" id="GO:0055085">
    <property type="term" value="P:transmembrane transport"/>
    <property type="evidence" value="ECO:0007669"/>
    <property type="project" value="InterPro"/>
</dbReference>
<evidence type="ECO:0000256" key="4">
    <source>
        <dbReference type="ARBA" id="ARBA00022692"/>
    </source>
</evidence>
<feature type="transmembrane region" description="Helical" evidence="7">
    <location>
        <begin position="140"/>
        <end position="160"/>
    </location>
</feature>
<comment type="caution">
    <text evidence="9">The sequence shown here is derived from an EMBL/GenBank/DDBJ whole genome shotgun (WGS) entry which is preliminary data.</text>
</comment>
<evidence type="ECO:0000256" key="3">
    <source>
        <dbReference type="ARBA" id="ARBA00022475"/>
    </source>
</evidence>
<dbReference type="AlphaFoldDB" id="A0A413TYX8"/>
<feature type="domain" description="ABC transmembrane type-1" evidence="8">
    <location>
        <begin position="69"/>
        <end position="260"/>
    </location>
</feature>
<evidence type="ECO:0000313" key="9">
    <source>
        <dbReference type="EMBL" id="RHA90128.1"/>
    </source>
</evidence>